<dbReference type="RefSeq" id="WP_125322349.1">
    <property type="nucleotide sequence ID" value="NZ_AP024889.1"/>
</dbReference>
<sequence length="245" mass="27500">MIVSHNELVSTVEKAFLGARRVCGEADVIAAMVADLQMFGLDGIRHFNNANQRNSWGTDRAVTVTNHDECCLNVNLHSSSVACHFPTVLDFAIDKMAVNKSISITLQRCHNPWFIHGELLKLAEKGKACRAVWTDYSEPKQVTYILNLGKIAPEIWYSHSSNLSTNLGGTVEIELSTNDFDIPRYTPEYTRHISSDKLLFTKEIAWRDGVFVEDAEWEQLKRQATLYLVEKSEHSARGAGESVVS</sequence>
<accession>A0A3R9DYU7</accession>
<dbReference type="OrthoDB" id="5792746at2"/>
<comment type="caution">
    <text evidence="1">The sequence shown here is derived from an EMBL/GenBank/DDBJ whole genome shotgun (WGS) entry which is preliminary data.</text>
</comment>
<name>A0A3R9DYU7_9VIBR</name>
<keyword evidence="2" id="KW-1185">Reference proteome</keyword>
<dbReference type="Proteomes" id="UP000269041">
    <property type="component" value="Unassembled WGS sequence"/>
</dbReference>
<gene>
    <name evidence="1" type="ORF">EJA03_13945</name>
</gene>
<proteinExistence type="predicted"/>
<dbReference type="InterPro" id="IPR022201">
    <property type="entry name" value="DUF3726"/>
</dbReference>
<dbReference type="Pfam" id="PF12525">
    <property type="entry name" value="DUF3726"/>
    <property type="match status" value="1"/>
</dbReference>
<reference evidence="1 2" key="1">
    <citation type="submission" date="2018-12" db="EMBL/GenBank/DDBJ databases">
        <title>Genomic taxonomy of the Vibrionaceae family.</title>
        <authorList>
            <person name="Gomez-Gil B."/>
            <person name="Enciso-Ibarra K."/>
        </authorList>
    </citation>
    <scope>NUCLEOTIDE SEQUENCE [LARGE SCALE GENOMIC DNA]</scope>
    <source>
        <strain evidence="1 2">CAIM 594</strain>
    </source>
</reference>
<organism evidence="1 2">
    <name type="scientific">Vibrio pectenicida</name>
    <dbReference type="NCBI Taxonomy" id="62763"/>
    <lineage>
        <taxon>Bacteria</taxon>
        <taxon>Pseudomonadati</taxon>
        <taxon>Pseudomonadota</taxon>
        <taxon>Gammaproteobacteria</taxon>
        <taxon>Vibrionales</taxon>
        <taxon>Vibrionaceae</taxon>
        <taxon>Vibrio</taxon>
    </lineage>
</organism>
<evidence type="ECO:0000313" key="2">
    <source>
        <dbReference type="Proteomes" id="UP000269041"/>
    </source>
</evidence>
<dbReference type="AlphaFoldDB" id="A0A3R9DYU7"/>
<protein>
    <submittedName>
        <fullName evidence="1">DUF3726 domain-containing protein</fullName>
    </submittedName>
</protein>
<dbReference type="EMBL" id="RSFA01000067">
    <property type="protein sequence ID" value="RSD30443.1"/>
    <property type="molecule type" value="Genomic_DNA"/>
</dbReference>
<evidence type="ECO:0000313" key="1">
    <source>
        <dbReference type="EMBL" id="RSD30443.1"/>
    </source>
</evidence>